<keyword evidence="2" id="KW-1185">Reference proteome</keyword>
<evidence type="ECO:0008006" key="3">
    <source>
        <dbReference type="Google" id="ProtNLM"/>
    </source>
</evidence>
<dbReference type="AlphaFoldDB" id="B3E216"/>
<protein>
    <recommendedName>
        <fullName evidence="3">Tetratricopeptide repeat protein</fullName>
    </recommendedName>
</protein>
<dbReference type="Proteomes" id="UP000002420">
    <property type="component" value="Chromosome"/>
</dbReference>
<dbReference type="RefSeq" id="WP_012471441.1">
    <property type="nucleotide sequence ID" value="NC_010814.1"/>
</dbReference>
<dbReference type="OrthoDB" id="5396466at2"/>
<accession>B3E216</accession>
<proteinExistence type="predicted"/>
<dbReference type="KEGG" id="glo:Glov_3414"/>
<sequence length="131" mass="14654">MARPLITILIALLLSLLLLVVNVNQRQKTQYLEGVKGEKTGNFMVALTGYESAIRMYLPFSSRVETAAARIWALGETAEQRGDLDQALAAYRSLRSAFYGTRWLQQPGTDWISRCDKKIAALVPLRKGNQP</sequence>
<evidence type="ECO:0000313" key="2">
    <source>
        <dbReference type="Proteomes" id="UP000002420"/>
    </source>
</evidence>
<dbReference type="STRING" id="398767.Glov_3414"/>
<evidence type="ECO:0000313" key="1">
    <source>
        <dbReference type="EMBL" id="ACD97119.1"/>
    </source>
</evidence>
<dbReference type="HOGENOM" id="CLU_1903706_0_0_7"/>
<gene>
    <name evidence="1" type="ordered locus">Glov_3414</name>
</gene>
<name>B3E216_TRIL1</name>
<reference evidence="1 2" key="1">
    <citation type="submission" date="2008-05" db="EMBL/GenBank/DDBJ databases">
        <title>Complete sequence of chromosome of Geobacter lovleyi SZ.</title>
        <authorList>
            <consortium name="US DOE Joint Genome Institute"/>
            <person name="Lucas S."/>
            <person name="Copeland A."/>
            <person name="Lapidus A."/>
            <person name="Glavina del Rio T."/>
            <person name="Dalin E."/>
            <person name="Tice H."/>
            <person name="Bruce D."/>
            <person name="Goodwin L."/>
            <person name="Pitluck S."/>
            <person name="Chertkov O."/>
            <person name="Meincke L."/>
            <person name="Brettin T."/>
            <person name="Detter J.C."/>
            <person name="Han C."/>
            <person name="Tapia R."/>
            <person name="Kuske C.R."/>
            <person name="Schmutz J."/>
            <person name="Larimer F."/>
            <person name="Land M."/>
            <person name="Hauser L."/>
            <person name="Kyrpides N."/>
            <person name="Mikhailova N."/>
            <person name="Sung Y."/>
            <person name="Fletcher K.E."/>
            <person name="Ritalahti K.M."/>
            <person name="Loeffler F.E."/>
            <person name="Richardson P."/>
        </authorList>
    </citation>
    <scope>NUCLEOTIDE SEQUENCE [LARGE SCALE GENOMIC DNA]</scope>
    <source>
        <strain evidence="2">ATCC BAA-1151 / DSM 17278 / SZ</strain>
    </source>
</reference>
<dbReference type="EMBL" id="CP001089">
    <property type="protein sequence ID" value="ACD97119.1"/>
    <property type="molecule type" value="Genomic_DNA"/>
</dbReference>
<organism evidence="1 2">
    <name type="scientific">Trichlorobacter lovleyi (strain ATCC BAA-1151 / DSM 17278 / SZ)</name>
    <name type="common">Geobacter lovleyi</name>
    <dbReference type="NCBI Taxonomy" id="398767"/>
    <lineage>
        <taxon>Bacteria</taxon>
        <taxon>Pseudomonadati</taxon>
        <taxon>Thermodesulfobacteriota</taxon>
        <taxon>Desulfuromonadia</taxon>
        <taxon>Geobacterales</taxon>
        <taxon>Geobacteraceae</taxon>
        <taxon>Trichlorobacter</taxon>
    </lineage>
</organism>